<protein>
    <recommendedName>
        <fullName evidence="8">CstA N-terminal domain-containing protein</fullName>
    </recommendedName>
</protein>
<dbReference type="Pfam" id="PF02554">
    <property type="entry name" value="CstA"/>
    <property type="match status" value="1"/>
</dbReference>
<evidence type="ECO:0000256" key="3">
    <source>
        <dbReference type="ARBA" id="ARBA00022475"/>
    </source>
</evidence>
<dbReference type="PANTHER" id="PTHR30252:SF4">
    <property type="entry name" value="CARBON STARVATION"/>
    <property type="match status" value="1"/>
</dbReference>
<dbReference type="Proteomes" id="UP000004756">
    <property type="component" value="Unassembled WGS sequence"/>
</dbReference>
<dbReference type="AlphaFoldDB" id="C0D1W6"/>
<evidence type="ECO:0000256" key="5">
    <source>
        <dbReference type="ARBA" id="ARBA00022989"/>
    </source>
</evidence>
<reference evidence="9 10" key="1">
    <citation type="submission" date="2009-01" db="EMBL/GenBank/DDBJ databases">
        <authorList>
            <person name="Fulton L."/>
            <person name="Clifton S."/>
            <person name="Fulton B."/>
            <person name="Xu J."/>
            <person name="Minx P."/>
            <person name="Pepin K.H."/>
            <person name="Johnson M."/>
            <person name="Bhonagiri V."/>
            <person name="Nash W.E."/>
            <person name="Mardis E.R."/>
            <person name="Wilson R.K."/>
        </authorList>
    </citation>
    <scope>NUCLEOTIDE SEQUENCE [LARGE SCALE GENOMIC DNA]</scope>
    <source>
        <strain evidence="9 10">DSM 15981</strain>
    </source>
</reference>
<name>C0D1W6_9FIRM</name>
<accession>C0D1W6</accession>
<dbReference type="GO" id="GO:0009267">
    <property type="term" value="P:cellular response to starvation"/>
    <property type="evidence" value="ECO:0007669"/>
    <property type="project" value="InterPro"/>
</dbReference>
<evidence type="ECO:0000256" key="7">
    <source>
        <dbReference type="SAM" id="Phobius"/>
    </source>
</evidence>
<dbReference type="HOGENOM" id="CLU_2114107_0_0_9"/>
<evidence type="ECO:0000259" key="8">
    <source>
        <dbReference type="Pfam" id="PF02554"/>
    </source>
</evidence>
<proteinExistence type="inferred from homology"/>
<feature type="non-terminal residue" evidence="9">
    <location>
        <position position="124"/>
    </location>
</feature>
<evidence type="ECO:0000256" key="1">
    <source>
        <dbReference type="ARBA" id="ARBA00004651"/>
    </source>
</evidence>
<comment type="similarity">
    <text evidence="2">Belongs to the peptide transporter carbon starvation (CstA) (TC 2.A.114) family.</text>
</comment>
<reference evidence="9 10" key="2">
    <citation type="submission" date="2009-02" db="EMBL/GenBank/DDBJ databases">
        <title>Draft genome sequence of Clostridium asparagiforme (DSM 15981).</title>
        <authorList>
            <person name="Sudarsanam P."/>
            <person name="Ley R."/>
            <person name="Guruge J."/>
            <person name="Turnbaugh P.J."/>
            <person name="Mahowald M."/>
            <person name="Liep D."/>
            <person name="Gordon J."/>
        </authorList>
    </citation>
    <scope>NUCLEOTIDE SEQUENCE [LARGE SCALE GENOMIC DNA]</scope>
    <source>
        <strain evidence="9 10">DSM 15981</strain>
    </source>
</reference>
<evidence type="ECO:0000256" key="6">
    <source>
        <dbReference type="ARBA" id="ARBA00023136"/>
    </source>
</evidence>
<keyword evidence="5 7" id="KW-1133">Transmembrane helix</keyword>
<keyword evidence="10" id="KW-1185">Reference proteome</keyword>
<dbReference type="RefSeq" id="WP_007712471.1">
    <property type="nucleotide sequence ID" value="NZ_GG657592.1"/>
</dbReference>
<gene>
    <name evidence="9" type="ORF">CLOSTASPAR_03255</name>
</gene>
<keyword evidence="6 7" id="KW-0472">Membrane</keyword>
<dbReference type="InterPro" id="IPR051605">
    <property type="entry name" value="CstA"/>
</dbReference>
<evidence type="ECO:0000256" key="4">
    <source>
        <dbReference type="ARBA" id="ARBA00022692"/>
    </source>
</evidence>
<evidence type="ECO:0000313" key="9">
    <source>
        <dbReference type="EMBL" id="EEG54679.1"/>
    </source>
</evidence>
<evidence type="ECO:0000256" key="2">
    <source>
        <dbReference type="ARBA" id="ARBA00007755"/>
    </source>
</evidence>
<dbReference type="EMBL" id="ACCJ01000243">
    <property type="protein sequence ID" value="EEG54679.1"/>
    <property type="molecule type" value="Genomic_DNA"/>
</dbReference>
<evidence type="ECO:0000313" key="10">
    <source>
        <dbReference type="Proteomes" id="UP000004756"/>
    </source>
</evidence>
<dbReference type="InterPro" id="IPR003706">
    <property type="entry name" value="CstA_N"/>
</dbReference>
<comment type="caution">
    <text evidence="9">The sequence shown here is derived from an EMBL/GenBank/DDBJ whole genome shotgun (WGS) entry which is preliminary data.</text>
</comment>
<feature type="domain" description="CstA N-terminal" evidence="8">
    <location>
        <begin position="4"/>
        <end position="122"/>
    </location>
</feature>
<keyword evidence="4 7" id="KW-0812">Transmembrane</keyword>
<keyword evidence="3" id="KW-1003">Cell membrane</keyword>
<organism evidence="9 10">
    <name type="scientific">[Clostridium] asparagiforme DSM 15981</name>
    <dbReference type="NCBI Taxonomy" id="518636"/>
    <lineage>
        <taxon>Bacteria</taxon>
        <taxon>Bacillati</taxon>
        <taxon>Bacillota</taxon>
        <taxon>Clostridia</taxon>
        <taxon>Lachnospirales</taxon>
        <taxon>Lachnospiraceae</taxon>
        <taxon>Enterocloster</taxon>
    </lineage>
</organism>
<dbReference type="PANTHER" id="PTHR30252">
    <property type="entry name" value="INNER MEMBRANE PEPTIDE TRANSPORTER"/>
    <property type="match status" value="1"/>
</dbReference>
<feature type="transmembrane region" description="Helical" evidence="7">
    <location>
        <begin position="79"/>
        <end position="98"/>
    </location>
</feature>
<dbReference type="GO" id="GO:0005886">
    <property type="term" value="C:plasma membrane"/>
    <property type="evidence" value="ECO:0007669"/>
    <property type="project" value="UniProtKB-SubCell"/>
</dbReference>
<sequence length="124" mass="13263">MISFFACLALLIVGFTVYSKIAEKVFGPDDRKTPAITMEDGSDYVPMGTARIFLIQLLNIAGLGPIFGALAGACWGPSVFLWITFGTLLGGGVHDYMVGMMSMRHKGASVSELTGTYLGTTMKQ</sequence>
<comment type="subcellular location">
    <subcellularLocation>
        <location evidence="1">Cell membrane</location>
        <topology evidence="1">Multi-pass membrane protein</topology>
    </subcellularLocation>
</comment>